<proteinExistence type="predicted"/>
<evidence type="ECO:0000256" key="2">
    <source>
        <dbReference type="SAM" id="Phobius"/>
    </source>
</evidence>
<dbReference type="OrthoDB" id="10381567at2759"/>
<evidence type="ECO:0000313" key="4">
    <source>
        <dbReference type="Proteomes" id="UP000326759"/>
    </source>
</evidence>
<feature type="region of interest" description="Disordered" evidence="1">
    <location>
        <begin position="162"/>
        <end position="185"/>
    </location>
</feature>
<comment type="caution">
    <text evidence="3">The sequence shown here is derived from an EMBL/GenBank/DDBJ whole genome shotgun (WGS) entry which is preliminary data.</text>
</comment>
<feature type="compositionally biased region" description="Polar residues" evidence="1">
    <location>
        <begin position="169"/>
        <end position="185"/>
    </location>
</feature>
<protein>
    <submittedName>
        <fullName evidence="3">Uncharacterized protein</fullName>
    </submittedName>
</protein>
<dbReference type="EMBL" id="SEYY01004664">
    <property type="protein sequence ID" value="KAB7503691.1"/>
    <property type="molecule type" value="Genomic_DNA"/>
</dbReference>
<feature type="transmembrane region" description="Helical" evidence="2">
    <location>
        <begin position="44"/>
        <end position="66"/>
    </location>
</feature>
<dbReference type="Proteomes" id="UP000326759">
    <property type="component" value="Unassembled WGS sequence"/>
</dbReference>
<keyword evidence="2" id="KW-0472">Membrane</keyword>
<organism evidence="3 4">
    <name type="scientific">Armadillidium nasatum</name>
    <dbReference type="NCBI Taxonomy" id="96803"/>
    <lineage>
        <taxon>Eukaryota</taxon>
        <taxon>Metazoa</taxon>
        <taxon>Ecdysozoa</taxon>
        <taxon>Arthropoda</taxon>
        <taxon>Crustacea</taxon>
        <taxon>Multicrustacea</taxon>
        <taxon>Malacostraca</taxon>
        <taxon>Eumalacostraca</taxon>
        <taxon>Peracarida</taxon>
        <taxon>Isopoda</taxon>
        <taxon>Oniscidea</taxon>
        <taxon>Crinocheta</taxon>
        <taxon>Armadillidiidae</taxon>
        <taxon>Armadillidium</taxon>
    </lineage>
</organism>
<accession>A0A5N5TAS5</accession>
<sequence length="185" mass="20963">MNIHRKRFLSLEDSIIGRNSKEQVSIINMDSKFANKNGDLFMKLILPMFLILMLQIVSFIFSLIIVDMKNSIRKRNILNIMPTLVHGNHATLVQGNPPILVNGNINVNNEIGNSYINNEILTNIKRSESESVDPPPEYNDVVSQIPESVVSFTPPPTYQEAKEMRKNNMLYSSSSNEGSTERNNL</sequence>
<evidence type="ECO:0000256" key="1">
    <source>
        <dbReference type="SAM" id="MobiDB-lite"/>
    </source>
</evidence>
<reference evidence="3 4" key="1">
    <citation type="journal article" date="2019" name="PLoS Biol.">
        <title>Sex chromosomes control vertical transmission of feminizing Wolbachia symbionts in an isopod.</title>
        <authorList>
            <person name="Becking T."/>
            <person name="Chebbi M.A."/>
            <person name="Giraud I."/>
            <person name="Moumen B."/>
            <person name="Laverre T."/>
            <person name="Caubet Y."/>
            <person name="Peccoud J."/>
            <person name="Gilbert C."/>
            <person name="Cordaux R."/>
        </authorList>
    </citation>
    <scope>NUCLEOTIDE SEQUENCE [LARGE SCALE GENOMIC DNA]</scope>
    <source>
        <strain evidence="3">ANa2</strain>
        <tissue evidence="3">Whole body excluding digestive tract and cuticle</tissue>
    </source>
</reference>
<gene>
    <name evidence="3" type="ORF">Anas_11490</name>
</gene>
<keyword evidence="2" id="KW-0812">Transmembrane</keyword>
<keyword evidence="4" id="KW-1185">Reference proteome</keyword>
<keyword evidence="2" id="KW-1133">Transmembrane helix</keyword>
<name>A0A5N5TAS5_9CRUS</name>
<dbReference type="AlphaFoldDB" id="A0A5N5TAS5"/>
<evidence type="ECO:0000313" key="3">
    <source>
        <dbReference type="EMBL" id="KAB7503691.1"/>
    </source>
</evidence>